<evidence type="ECO:0000256" key="14">
    <source>
        <dbReference type="SAM" id="Phobius"/>
    </source>
</evidence>
<dbReference type="CDD" id="cd00082">
    <property type="entry name" value="HisKA"/>
    <property type="match status" value="1"/>
</dbReference>
<dbReference type="OrthoDB" id="9780487at2"/>
<evidence type="ECO:0000256" key="3">
    <source>
        <dbReference type="ARBA" id="ARBA00012438"/>
    </source>
</evidence>
<accession>A0A2T0LFN6</accession>
<dbReference type="Pfam" id="PF02518">
    <property type="entry name" value="HATPase_c"/>
    <property type="match status" value="1"/>
</dbReference>
<keyword evidence="11 14" id="KW-1133">Transmembrane helix</keyword>
<evidence type="ECO:0000256" key="7">
    <source>
        <dbReference type="ARBA" id="ARBA00022692"/>
    </source>
</evidence>
<feature type="transmembrane region" description="Helical" evidence="14">
    <location>
        <begin position="12"/>
        <end position="28"/>
    </location>
</feature>
<name>A0A2T0LFN6_9BACL</name>
<evidence type="ECO:0000256" key="4">
    <source>
        <dbReference type="ARBA" id="ARBA00022475"/>
    </source>
</evidence>
<dbReference type="PANTHER" id="PTHR45453:SF2">
    <property type="entry name" value="HISTIDINE KINASE"/>
    <property type="match status" value="1"/>
</dbReference>
<evidence type="ECO:0000256" key="6">
    <source>
        <dbReference type="ARBA" id="ARBA00022679"/>
    </source>
</evidence>
<evidence type="ECO:0000256" key="9">
    <source>
        <dbReference type="ARBA" id="ARBA00022777"/>
    </source>
</evidence>
<dbReference type="EMBL" id="PVNE01000009">
    <property type="protein sequence ID" value="PRX41028.1"/>
    <property type="molecule type" value="Genomic_DNA"/>
</dbReference>
<keyword evidence="10" id="KW-0067">ATP-binding</keyword>
<keyword evidence="7 14" id="KW-0812">Transmembrane</keyword>
<dbReference type="FunFam" id="3.30.565.10:FF:000057">
    <property type="entry name" value="Sensor histidine kinase"/>
    <property type="match status" value="1"/>
</dbReference>
<reference evidence="16 17" key="1">
    <citation type="submission" date="2018-03" db="EMBL/GenBank/DDBJ databases">
        <title>Genomic Encyclopedia of Archaeal and Bacterial Type Strains, Phase II (KMG-II): from individual species to whole genera.</title>
        <authorList>
            <person name="Goeker M."/>
        </authorList>
    </citation>
    <scope>NUCLEOTIDE SEQUENCE [LARGE SCALE GENOMIC DNA]</scope>
    <source>
        <strain evidence="16 17">DSM 44946</strain>
    </source>
</reference>
<sequence>MNLFWREQTPLFIFYLIQLSLFPLIYWLEGYKEWSAPLYSAFLSFFLLVCYLVYRYASHRSFYRCLTRDADSLESTLQKTGNAPLPKAFDQYVEKQFQLYNREIIQYKNRIEDHINFITQWVHQMKTPISVIHLTVQGEENPKFRSIQDELDRLRKGLEMVLYASRLNRFEQDFLVEPIKLAQLVQQAISENRRPFIGNQVYPELLVPENLFVYSDEKWLLFVLNQLITNAVRYSAGKGKKIAFYADRQGEKAFLEVRDEGIGIPKQDLHRVFEPYFTGQRGREFRESTGMGLYLVRKICDQLGHQVELESEEGVGTTVRIFFRQSPSHLTPS</sequence>
<evidence type="ECO:0000256" key="1">
    <source>
        <dbReference type="ARBA" id="ARBA00000085"/>
    </source>
</evidence>
<dbReference type="GO" id="GO:0004721">
    <property type="term" value="F:phosphoprotein phosphatase activity"/>
    <property type="evidence" value="ECO:0007669"/>
    <property type="project" value="TreeGrafter"/>
</dbReference>
<keyword evidence="13 14" id="KW-0472">Membrane</keyword>
<protein>
    <recommendedName>
        <fullName evidence="3">histidine kinase</fullName>
        <ecNumber evidence="3">2.7.13.3</ecNumber>
    </recommendedName>
</protein>
<keyword evidence="17" id="KW-1185">Reference proteome</keyword>
<dbReference type="InterPro" id="IPR003661">
    <property type="entry name" value="HisK_dim/P_dom"/>
</dbReference>
<dbReference type="GO" id="GO:0005524">
    <property type="term" value="F:ATP binding"/>
    <property type="evidence" value="ECO:0007669"/>
    <property type="project" value="UniProtKB-KW"/>
</dbReference>
<evidence type="ECO:0000256" key="2">
    <source>
        <dbReference type="ARBA" id="ARBA00004651"/>
    </source>
</evidence>
<dbReference type="InterPro" id="IPR004358">
    <property type="entry name" value="Sig_transdc_His_kin-like_C"/>
</dbReference>
<comment type="subcellular location">
    <subcellularLocation>
        <location evidence="2">Cell membrane</location>
        <topology evidence="2">Multi-pass membrane protein</topology>
    </subcellularLocation>
</comment>
<keyword evidence="12" id="KW-0902">Two-component regulatory system</keyword>
<proteinExistence type="predicted"/>
<evidence type="ECO:0000256" key="8">
    <source>
        <dbReference type="ARBA" id="ARBA00022741"/>
    </source>
</evidence>
<dbReference type="AlphaFoldDB" id="A0A2T0LFN6"/>
<keyword evidence="9 16" id="KW-0418">Kinase</keyword>
<gene>
    <name evidence="16" type="ORF">CLV97_10979</name>
</gene>
<evidence type="ECO:0000256" key="5">
    <source>
        <dbReference type="ARBA" id="ARBA00022553"/>
    </source>
</evidence>
<dbReference type="RefSeq" id="WP_106344904.1">
    <property type="nucleotide sequence ID" value="NZ_PVNE01000009.1"/>
</dbReference>
<evidence type="ECO:0000256" key="11">
    <source>
        <dbReference type="ARBA" id="ARBA00022989"/>
    </source>
</evidence>
<feature type="transmembrane region" description="Helical" evidence="14">
    <location>
        <begin position="34"/>
        <end position="54"/>
    </location>
</feature>
<feature type="domain" description="Histidine kinase" evidence="15">
    <location>
        <begin position="120"/>
        <end position="327"/>
    </location>
</feature>
<dbReference type="InterPro" id="IPR005467">
    <property type="entry name" value="His_kinase_dom"/>
</dbReference>
<dbReference type="InterPro" id="IPR003594">
    <property type="entry name" value="HATPase_dom"/>
</dbReference>
<organism evidence="16 17">
    <name type="scientific">Planifilum fimeticola</name>
    <dbReference type="NCBI Taxonomy" id="201975"/>
    <lineage>
        <taxon>Bacteria</taxon>
        <taxon>Bacillati</taxon>
        <taxon>Bacillota</taxon>
        <taxon>Bacilli</taxon>
        <taxon>Bacillales</taxon>
        <taxon>Thermoactinomycetaceae</taxon>
        <taxon>Planifilum</taxon>
    </lineage>
</organism>
<evidence type="ECO:0000256" key="12">
    <source>
        <dbReference type="ARBA" id="ARBA00023012"/>
    </source>
</evidence>
<dbReference type="PROSITE" id="PS50109">
    <property type="entry name" value="HIS_KIN"/>
    <property type="match status" value="1"/>
</dbReference>
<dbReference type="InterPro" id="IPR050351">
    <property type="entry name" value="BphY/WalK/GraS-like"/>
</dbReference>
<dbReference type="SMART" id="SM00387">
    <property type="entry name" value="HATPase_c"/>
    <property type="match status" value="1"/>
</dbReference>
<keyword evidence="4" id="KW-1003">Cell membrane</keyword>
<dbReference type="SUPFAM" id="SSF55874">
    <property type="entry name" value="ATPase domain of HSP90 chaperone/DNA topoisomerase II/histidine kinase"/>
    <property type="match status" value="1"/>
</dbReference>
<dbReference type="PANTHER" id="PTHR45453">
    <property type="entry name" value="PHOSPHATE REGULON SENSOR PROTEIN PHOR"/>
    <property type="match status" value="1"/>
</dbReference>
<dbReference type="InterPro" id="IPR036890">
    <property type="entry name" value="HATPase_C_sf"/>
</dbReference>
<dbReference type="Gene3D" id="3.30.565.10">
    <property type="entry name" value="Histidine kinase-like ATPase, C-terminal domain"/>
    <property type="match status" value="1"/>
</dbReference>
<keyword evidence="5" id="KW-0597">Phosphoprotein</keyword>
<keyword evidence="6" id="KW-0808">Transferase</keyword>
<evidence type="ECO:0000256" key="10">
    <source>
        <dbReference type="ARBA" id="ARBA00022840"/>
    </source>
</evidence>
<dbReference type="PRINTS" id="PR00344">
    <property type="entry name" value="BCTRLSENSOR"/>
</dbReference>
<dbReference type="GO" id="GO:0016036">
    <property type="term" value="P:cellular response to phosphate starvation"/>
    <property type="evidence" value="ECO:0007669"/>
    <property type="project" value="TreeGrafter"/>
</dbReference>
<keyword evidence="8" id="KW-0547">Nucleotide-binding</keyword>
<evidence type="ECO:0000313" key="17">
    <source>
        <dbReference type="Proteomes" id="UP000237797"/>
    </source>
</evidence>
<comment type="catalytic activity">
    <reaction evidence="1">
        <text>ATP + protein L-histidine = ADP + protein N-phospho-L-histidine.</text>
        <dbReference type="EC" id="2.7.13.3"/>
    </reaction>
</comment>
<evidence type="ECO:0000256" key="13">
    <source>
        <dbReference type="ARBA" id="ARBA00023136"/>
    </source>
</evidence>
<dbReference type="GO" id="GO:0005886">
    <property type="term" value="C:plasma membrane"/>
    <property type="evidence" value="ECO:0007669"/>
    <property type="project" value="UniProtKB-SubCell"/>
</dbReference>
<evidence type="ECO:0000259" key="15">
    <source>
        <dbReference type="PROSITE" id="PS50109"/>
    </source>
</evidence>
<dbReference type="EC" id="2.7.13.3" evidence="3"/>
<evidence type="ECO:0000313" key="16">
    <source>
        <dbReference type="EMBL" id="PRX41028.1"/>
    </source>
</evidence>
<comment type="caution">
    <text evidence="16">The sequence shown here is derived from an EMBL/GenBank/DDBJ whole genome shotgun (WGS) entry which is preliminary data.</text>
</comment>
<dbReference type="Proteomes" id="UP000237797">
    <property type="component" value="Unassembled WGS sequence"/>
</dbReference>
<dbReference type="GO" id="GO:0000155">
    <property type="term" value="F:phosphorelay sensor kinase activity"/>
    <property type="evidence" value="ECO:0007669"/>
    <property type="project" value="InterPro"/>
</dbReference>